<organism evidence="2 3">
    <name type="scientific">Taxus chinensis</name>
    <name type="common">Chinese yew</name>
    <name type="synonym">Taxus wallichiana var. chinensis</name>
    <dbReference type="NCBI Taxonomy" id="29808"/>
    <lineage>
        <taxon>Eukaryota</taxon>
        <taxon>Viridiplantae</taxon>
        <taxon>Streptophyta</taxon>
        <taxon>Embryophyta</taxon>
        <taxon>Tracheophyta</taxon>
        <taxon>Spermatophyta</taxon>
        <taxon>Pinopsida</taxon>
        <taxon>Pinidae</taxon>
        <taxon>Conifers II</taxon>
        <taxon>Cupressales</taxon>
        <taxon>Taxaceae</taxon>
        <taxon>Taxus</taxon>
    </lineage>
</organism>
<evidence type="ECO:0000256" key="1">
    <source>
        <dbReference type="SAM" id="MobiDB-lite"/>
    </source>
</evidence>
<accession>A0AA38FYP2</accession>
<feature type="non-terminal residue" evidence="2">
    <location>
        <position position="1"/>
    </location>
</feature>
<dbReference type="Proteomes" id="UP000824469">
    <property type="component" value="Unassembled WGS sequence"/>
</dbReference>
<keyword evidence="3" id="KW-1185">Reference proteome</keyword>
<name>A0AA38FYP2_TAXCH</name>
<feature type="compositionally biased region" description="Acidic residues" evidence="1">
    <location>
        <begin position="22"/>
        <end position="42"/>
    </location>
</feature>
<sequence length="115" mass="12388">ANLKNHLKNGSSTANEEMFNQVDEDSGEEESHDGGSQDEEEKDTIAGAMEAIQSNLGQLDDGEGLTKNCGLGADVEDLLIFDLGMEGVMHGIKRMGGPRSIPRIMIFRLLRVALG</sequence>
<reference evidence="2 3" key="1">
    <citation type="journal article" date="2021" name="Nat. Plants">
        <title>The Taxus genome provides insights into paclitaxel biosynthesis.</title>
        <authorList>
            <person name="Xiong X."/>
            <person name="Gou J."/>
            <person name="Liao Q."/>
            <person name="Li Y."/>
            <person name="Zhou Q."/>
            <person name="Bi G."/>
            <person name="Li C."/>
            <person name="Du R."/>
            <person name="Wang X."/>
            <person name="Sun T."/>
            <person name="Guo L."/>
            <person name="Liang H."/>
            <person name="Lu P."/>
            <person name="Wu Y."/>
            <person name="Zhang Z."/>
            <person name="Ro D.K."/>
            <person name="Shang Y."/>
            <person name="Huang S."/>
            <person name="Yan J."/>
        </authorList>
    </citation>
    <scope>NUCLEOTIDE SEQUENCE [LARGE SCALE GENOMIC DNA]</scope>
    <source>
        <strain evidence="2">Ta-2019</strain>
    </source>
</reference>
<evidence type="ECO:0000313" key="3">
    <source>
        <dbReference type="Proteomes" id="UP000824469"/>
    </source>
</evidence>
<comment type="caution">
    <text evidence="2">The sequence shown here is derived from an EMBL/GenBank/DDBJ whole genome shotgun (WGS) entry which is preliminary data.</text>
</comment>
<proteinExistence type="predicted"/>
<evidence type="ECO:0000313" key="2">
    <source>
        <dbReference type="EMBL" id="KAH9313351.1"/>
    </source>
</evidence>
<feature type="region of interest" description="Disordered" evidence="1">
    <location>
        <begin position="1"/>
        <end position="45"/>
    </location>
</feature>
<dbReference type="EMBL" id="JAHRHJ020000006">
    <property type="protein sequence ID" value="KAH9313351.1"/>
    <property type="molecule type" value="Genomic_DNA"/>
</dbReference>
<gene>
    <name evidence="2" type="ORF">KI387_028386</name>
</gene>
<protein>
    <submittedName>
        <fullName evidence="2">Uncharacterized protein</fullName>
    </submittedName>
</protein>
<dbReference type="AlphaFoldDB" id="A0AA38FYP2"/>